<dbReference type="AlphaFoldDB" id="A0AAV0EQ08"/>
<dbReference type="Proteomes" id="UP001152523">
    <property type="component" value="Unassembled WGS sequence"/>
</dbReference>
<keyword evidence="3" id="KW-1185">Reference proteome</keyword>
<protein>
    <recommendedName>
        <fullName evidence="1">Transposase-associated domain-containing protein</fullName>
    </recommendedName>
</protein>
<dbReference type="Pfam" id="PF13963">
    <property type="entry name" value="Transpos_assoc"/>
    <property type="match status" value="1"/>
</dbReference>
<gene>
    <name evidence="2" type="ORF">CEPIT_LOCUS26236</name>
</gene>
<name>A0AAV0EQ08_9ASTE</name>
<comment type="caution">
    <text evidence="2">The sequence shown here is derived from an EMBL/GenBank/DDBJ whole genome shotgun (WGS) entry which is preliminary data.</text>
</comment>
<organism evidence="2 3">
    <name type="scientific">Cuscuta epithymum</name>
    <dbReference type="NCBI Taxonomy" id="186058"/>
    <lineage>
        <taxon>Eukaryota</taxon>
        <taxon>Viridiplantae</taxon>
        <taxon>Streptophyta</taxon>
        <taxon>Embryophyta</taxon>
        <taxon>Tracheophyta</taxon>
        <taxon>Spermatophyta</taxon>
        <taxon>Magnoliopsida</taxon>
        <taxon>eudicotyledons</taxon>
        <taxon>Gunneridae</taxon>
        <taxon>Pentapetalae</taxon>
        <taxon>asterids</taxon>
        <taxon>lamiids</taxon>
        <taxon>Solanales</taxon>
        <taxon>Convolvulaceae</taxon>
        <taxon>Cuscuteae</taxon>
        <taxon>Cuscuta</taxon>
        <taxon>Cuscuta subgen. Cuscuta</taxon>
    </lineage>
</organism>
<evidence type="ECO:0000313" key="3">
    <source>
        <dbReference type="Proteomes" id="UP001152523"/>
    </source>
</evidence>
<evidence type="ECO:0000259" key="1">
    <source>
        <dbReference type="Pfam" id="PF13963"/>
    </source>
</evidence>
<evidence type="ECO:0000313" key="2">
    <source>
        <dbReference type="EMBL" id="CAH9124773.1"/>
    </source>
</evidence>
<reference evidence="2" key="1">
    <citation type="submission" date="2022-07" db="EMBL/GenBank/DDBJ databases">
        <authorList>
            <person name="Macas J."/>
            <person name="Novak P."/>
            <person name="Neumann P."/>
        </authorList>
    </citation>
    <scope>NUCLEOTIDE SEQUENCE</scope>
</reference>
<sequence>MSLTASVGSSAAPCPIPVPLLASIRSKVCISWVMEGDRTWMYTRRLSLDFKTGLASFLGKAFAKVARGGQIPCPCKECKSHYWYRRDEVWNHVIAKGFVENYLKWNFHGEGPMFVGRTSIENENDTVMPGNINGLS</sequence>
<accession>A0AAV0EQ08</accession>
<dbReference type="InterPro" id="IPR029480">
    <property type="entry name" value="Transpos_assoc"/>
</dbReference>
<feature type="domain" description="Transposase-associated" evidence="1">
    <location>
        <begin position="38"/>
        <end position="110"/>
    </location>
</feature>
<dbReference type="EMBL" id="CAMAPF010000935">
    <property type="protein sequence ID" value="CAH9124773.1"/>
    <property type="molecule type" value="Genomic_DNA"/>
</dbReference>
<proteinExistence type="predicted"/>